<evidence type="ECO:0000256" key="1">
    <source>
        <dbReference type="SAM" id="MobiDB-lite"/>
    </source>
</evidence>
<feature type="chain" id="PRO_5039381729" description="DUF2927 domain-containing protein" evidence="2">
    <location>
        <begin position="44"/>
        <end position="287"/>
    </location>
</feature>
<comment type="caution">
    <text evidence="3">The sequence shown here is derived from an EMBL/GenBank/DDBJ whole genome shotgun (WGS) entry which is preliminary data.</text>
</comment>
<evidence type="ECO:0000313" key="3">
    <source>
        <dbReference type="EMBL" id="MBO8416399.1"/>
    </source>
</evidence>
<name>A0A9D9DD63_9GAMM</name>
<dbReference type="EMBL" id="JADINH010000173">
    <property type="protein sequence ID" value="MBO8416399.1"/>
    <property type="molecule type" value="Genomic_DNA"/>
</dbReference>
<evidence type="ECO:0000256" key="2">
    <source>
        <dbReference type="SAM" id="SignalP"/>
    </source>
</evidence>
<gene>
    <name evidence="3" type="ORF">IAB19_08475</name>
</gene>
<organism evidence="3 4">
    <name type="scientific">Candidatus Avisuccinivibrio stercorigallinarum</name>
    <dbReference type="NCBI Taxonomy" id="2840704"/>
    <lineage>
        <taxon>Bacteria</taxon>
        <taxon>Pseudomonadati</taxon>
        <taxon>Pseudomonadota</taxon>
        <taxon>Gammaproteobacteria</taxon>
        <taxon>Aeromonadales</taxon>
        <taxon>Succinivibrionaceae</taxon>
        <taxon>Succinivibrionaceae incertae sedis</taxon>
        <taxon>Candidatus Avisuccinivibrio</taxon>
    </lineage>
</organism>
<dbReference type="Proteomes" id="UP000823631">
    <property type="component" value="Unassembled WGS sequence"/>
</dbReference>
<accession>A0A9D9DD63</accession>
<protein>
    <recommendedName>
        <fullName evidence="5">DUF2927 domain-containing protein</fullName>
    </recommendedName>
</protein>
<reference evidence="3" key="1">
    <citation type="submission" date="2020-10" db="EMBL/GenBank/DDBJ databases">
        <authorList>
            <person name="Gilroy R."/>
        </authorList>
    </citation>
    <scope>NUCLEOTIDE SEQUENCE</scope>
    <source>
        <strain evidence="3">17213</strain>
    </source>
</reference>
<proteinExistence type="predicted"/>
<feature type="signal peptide" evidence="2">
    <location>
        <begin position="1"/>
        <end position="43"/>
    </location>
</feature>
<evidence type="ECO:0000313" key="4">
    <source>
        <dbReference type="Proteomes" id="UP000823631"/>
    </source>
</evidence>
<keyword evidence="2" id="KW-0732">Signal</keyword>
<feature type="region of interest" description="Disordered" evidence="1">
    <location>
        <begin position="268"/>
        <end position="287"/>
    </location>
</feature>
<reference evidence="3" key="2">
    <citation type="journal article" date="2021" name="PeerJ">
        <title>Extensive microbial diversity within the chicken gut microbiome revealed by metagenomics and culture.</title>
        <authorList>
            <person name="Gilroy R."/>
            <person name="Ravi A."/>
            <person name="Getino M."/>
            <person name="Pursley I."/>
            <person name="Horton D.L."/>
            <person name="Alikhan N.F."/>
            <person name="Baker D."/>
            <person name="Gharbi K."/>
            <person name="Hall N."/>
            <person name="Watson M."/>
            <person name="Adriaenssens E.M."/>
            <person name="Foster-Nyarko E."/>
            <person name="Jarju S."/>
            <person name="Secka A."/>
            <person name="Antonio M."/>
            <person name="Oren A."/>
            <person name="Chaudhuri R.R."/>
            <person name="La Ragione R."/>
            <person name="Hildebrand F."/>
            <person name="Pallen M.J."/>
        </authorList>
    </citation>
    <scope>NUCLEOTIDE SEQUENCE</scope>
    <source>
        <strain evidence="3">17213</strain>
    </source>
</reference>
<evidence type="ECO:0008006" key="5">
    <source>
        <dbReference type="Google" id="ProtNLM"/>
    </source>
</evidence>
<sequence>MAAKQHVSAFSLIKTTAAAGRLKQRIRAAGAAMSAALAGTVLAAAACCSAAEAYELTTPYKSGHFALHQVILERYEDYNEEFRAELTRDLQVQNRMQKLYQSSAAIFPYNSKGFKGTIGESMLGLLSIANYAPGEEQITLVNANTASYAGLYFSFSQLKDFVDNKALNSLFDELLRLPLMVTDIPVNAAGFDSKGNFYLTGRSSAMILDLRAEDSAYYTQDEIRAIKANECKIDALLFIERICPDLPLYISARAAVNHISCASAEETAANGSGADGGKEAGSTAAGK</sequence>
<dbReference type="AlphaFoldDB" id="A0A9D9DD63"/>